<keyword evidence="3" id="KW-1185">Reference proteome</keyword>
<organism evidence="2 3">
    <name type="scientific">Fulvivirga lutea</name>
    <dbReference type="NCBI Taxonomy" id="2810512"/>
    <lineage>
        <taxon>Bacteria</taxon>
        <taxon>Pseudomonadati</taxon>
        <taxon>Bacteroidota</taxon>
        <taxon>Cytophagia</taxon>
        <taxon>Cytophagales</taxon>
        <taxon>Fulvivirgaceae</taxon>
        <taxon>Fulvivirga</taxon>
    </lineage>
</organism>
<dbReference type="AlphaFoldDB" id="A0A974WI59"/>
<keyword evidence="1" id="KW-0472">Membrane</keyword>
<accession>A0A974WI59</accession>
<name>A0A974WI59_9BACT</name>
<keyword evidence="1" id="KW-1133">Transmembrane helix</keyword>
<gene>
    <name evidence="2" type="ORF">JR347_07235</name>
</gene>
<dbReference type="RefSeq" id="WP_205723380.1">
    <property type="nucleotide sequence ID" value="NZ_CP070608.1"/>
</dbReference>
<dbReference type="KEGG" id="fuv:JR347_07235"/>
<feature type="transmembrane region" description="Helical" evidence="1">
    <location>
        <begin position="362"/>
        <end position="378"/>
    </location>
</feature>
<evidence type="ECO:0000313" key="3">
    <source>
        <dbReference type="Proteomes" id="UP000662783"/>
    </source>
</evidence>
<feature type="transmembrane region" description="Helical" evidence="1">
    <location>
        <begin position="20"/>
        <end position="42"/>
    </location>
</feature>
<keyword evidence="1" id="KW-0812">Transmembrane</keyword>
<dbReference type="EMBL" id="CP070608">
    <property type="protein sequence ID" value="QSE98866.1"/>
    <property type="molecule type" value="Genomic_DNA"/>
</dbReference>
<reference evidence="2" key="1">
    <citation type="submission" date="2021-02" db="EMBL/GenBank/DDBJ databases">
        <title>Fulvivirga sp. S481 isolated from sea water.</title>
        <authorList>
            <person name="Bae S.S."/>
            <person name="Baek K."/>
        </authorList>
    </citation>
    <scope>NUCLEOTIDE SEQUENCE</scope>
    <source>
        <strain evidence="2">S481</strain>
    </source>
</reference>
<feature type="transmembrane region" description="Helical" evidence="1">
    <location>
        <begin position="390"/>
        <end position="411"/>
    </location>
</feature>
<feature type="transmembrane region" description="Helical" evidence="1">
    <location>
        <begin position="158"/>
        <end position="180"/>
    </location>
</feature>
<dbReference type="Proteomes" id="UP000662783">
    <property type="component" value="Chromosome"/>
</dbReference>
<evidence type="ECO:0000256" key="1">
    <source>
        <dbReference type="SAM" id="Phobius"/>
    </source>
</evidence>
<protein>
    <submittedName>
        <fullName evidence="2">Uncharacterized protein</fullName>
    </submittedName>
</protein>
<feature type="transmembrane region" description="Helical" evidence="1">
    <location>
        <begin position="78"/>
        <end position="98"/>
    </location>
</feature>
<proteinExistence type="predicted"/>
<feature type="transmembrane region" description="Helical" evidence="1">
    <location>
        <begin position="48"/>
        <end position="71"/>
    </location>
</feature>
<evidence type="ECO:0000313" key="2">
    <source>
        <dbReference type="EMBL" id="QSE98866.1"/>
    </source>
</evidence>
<dbReference type="PROSITE" id="PS51257">
    <property type="entry name" value="PROKAR_LIPOPROTEIN"/>
    <property type="match status" value="1"/>
</dbReference>
<sequence length="523" mass="58258">MDKLKPYKPSGKYGVFTVPILLACVAFVYPILAIIYASFIFYMPWQLINVGLFIGMLYLFPKIIALVIQLAKIRNTNLGLFTGLGLTLWFYYLHWAVWVRTVIIEATKLTGSGDFELISSILPAPFELVFHPGVLWDSIVLINDNGIWGFEELAVSGFFLWIVWLIELLGFMLMGMGTWLDSVETPFSEESDLWHAPVKSTPLTIIDPTPFKNAIMENNPALLAEASAIEKGRDDYSIITLYTCPRGTEYLSLSRVFARTGARGAISYESKVMVSPVAIKEDFAKAVRIYFKERKEKLKELRKPNLGKVKAQILQDKSVQPLPKKEIKETLNEETQIRETEAEISNPAIAIGVNAKTSSSRLLGAIVTLGIGAFLIYISTQWGDTHVEGLIFGSLLSIIGVVQLASSAFSASAPKHAYAMKISPSNITLGNSITGDADLIIIPTNKLRNVTSYVGEGGSRSITLILWEKLINNEDFIDLDIAMAKGDWLEIKDLLNSLVGKPVQYRQAILKEFLDKKPSMRYL</sequence>